<dbReference type="EMBL" id="CP048222">
    <property type="protein sequence ID" value="QHT72022.1"/>
    <property type="molecule type" value="Genomic_DNA"/>
</dbReference>
<keyword evidence="6" id="KW-1185">Reference proteome</keyword>
<reference evidence="5 6" key="1">
    <citation type="submission" date="2020-01" db="EMBL/GenBank/DDBJ databases">
        <authorList>
            <person name="Kim M.K."/>
        </authorList>
    </citation>
    <scope>NUCLEOTIDE SEQUENCE [LARGE SCALE GENOMIC DNA]</scope>
    <source>
        <strain evidence="5 6">172606-1</strain>
    </source>
</reference>
<evidence type="ECO:0000256" key="1">
    <source>
        <dbReference type="ARBA" id="ARBA00008779"/>
    </source>
</evidence>
<sequence>MKEMIKRNILLAILFILAPVLLYAGKQQTPKKPNVVFIIVDQWRAQATGYSGDKNAITPNLDRLAARSINVKNAISGMPVCTPYRASLMTGQYPLTHRVFMNDVMLDTTKTTIAKVYKNSGYTTGFIGKWHIDGHGRSSYIPETRHQGFEYWKALECTHNYNQSAYYEGNSDKKLFWDGYDVIAQSNDASTYISEQAKKDKPFTLFLSLGPPHDPYQSAPEKYRSLYANKDMQINPNVPAEIREKVKQDLIGYYSHMTAIDDYIGKIWQTIQEAGIENNTIIVFTADHGDLLGAHGSWNKQQPYEESIRVPFLVHYPALFGTNGKTSPILLNSPDIMPTLLGLSGLPIPKSVEGVDFSGVLKGTKKDNITHTLISCVQPFGQWNRKRGGKEYRGIITTQYTYAKDLNGAWLLFDNGKDPFQLTNLAGNPDYADTQNKLEKLLQATLKQRKDEFKPGMEYVKQWNYVVDETETVPYNTVNFEGKKIIE</sequence>
<dbReference type="InterPro" id="IPR024607">
    <property type="entry name" value="Sulfatase_CS"/>
</dbReference>
<evidence type="ECO:0000256" key="2">
    <source>
        <dbReference type="ARBA" id="ARBA00022723"/>
    </source>
</evidence>
<proteinExistence type="inferred from homology"/>
<gene>
    <name evidence="5" type="ORF">GXP67_13870</name>
</gene>
<organism evidence="5 6">
    <name type="scientific">Rhodocytophaga rosea</name>
    <dbReference type="NCBI Taxonomy" id="2704465"/>
    <lineage>
        <taxon>Bacteria</taxon>
        <taxon>Pseudomonadati</taxon>
        <taxon>Bacteroidota</taxon>
        <taxon>Cytophagia</taxon>
        <taxon>Cytophagales</taxon>
        <taxon>Rhodocytophagaceae</taxon>
        <taxon>Rhodocytophaga</taxon>
    </lineage>
</organism>
<dbReference type="GO" id="GO:0005737">
    <property type="term" value="C:cytoplasm"/>
    <property type="evidence" value="ECO:0007669"/>
    <property type="project" value="TreeGrafter"/>
</dbReference>
<accession>A0A6C0GX87</accession>
<dbReference type="InterPro" id="IPR000917">
    <property type="entry name" value="Sulfatase_N"/>
</dbReference>
<dbReference type="PROSITE" id="PS00149">
    <property type="entry name" value="SULFATASE_2"/>
    <property type="match status" value="1"/>
</dbReference>
<dbReference type="InterPro" id="IPR017850">
    <property type="entry name" value="Alkaline_phosphatase_core_sf"/>
</dbReference>
<dbReference type="GO" id="GO:0046872">
    <property type="term" value="F:metal ion binding"/>
    <property type="evidence" value="ECO:0007669"/>
    <property type="project" value="UniProtKB-KW"/>
</dbReference>
<dbReference type="SUPFAM" id="SSF53649">
    <property type="entry name" value="Alkaline phosphatase-like"/>
    <property type="match status" value="1"/>
</dbReference>
<evidence type="ECO:0000259" key="4">
    <source>
        <dbReference type="Pfam" id="PF00884"/>
    </source>
</evidence>
<evidence type="ECO:0000313" key="5">
    <source>
        <dbReference type="EMBL" id="QHT72022.1"/>
    </source>
</evidence>
<comment type="similarity">
    <text evidence="1">Belongs to the sulfatase family.</text>
</comment>
<keyword evidence="3" id="KW-0378">Hydrolase</keyword>
<protein>
    <submittedName>
        <fullName evidence="5">Sulfatase</fullName>
    </submittedName>
</protein>
<dbReference type="CDD" id="cd16034">
    <property type="entry name" value="sulfatase_like"/>
    <property type="match status" value="1"/>
</dbReference>
<dbReference type="Gene3D" id="3.40.720.10">
    <property type="entry name" value="Alkaline Phosphatase, subunit A"/>
    <property type="match status" value="1"/>
</dbReference>
<evidence type="ECO:0000313" key="6">
    <source>
        <dbReference type="Proteomes" id="UP000480178"/>
    </source>
</evidence>
<dbReference type="PANTHER" id="PTHR45953:SF1">
    <property type="entry name" value="IDURONATE 2-SULFATASE"/>
    <property type="match status" value="1"/>
</dbReference>
<dbReference type="Gene3D" id="3.30.1120.10">
    <property type="match status" value="1"/>
</dbReference>
<dbReference type="Pfam" id="PF00884">
    <property type="entry name" value="Sulfatase"/>
    <property type="match status" value="1"/>
</dbReference>
<dbReference type="GO" id="GO:0008484">
    <property type="term" value="F:sulfuric ester hydrolase activity"/>
    <property type="evidence" value="ECO:0007669"/>
    <property type="project" value="TreeGrafter"/>
</dbReference>
<keyword evidence="2" id="KW-0479">Metal-binding</keyword>
<dbReference type="PANTHER" id="PTHR45953">
    <property type="entry name" value="IDURONATE 2-SULFATASE"/>
    <property type="match status" value="1"/>
</dbReference>
<feature type="domain" description="Sulfatase N-terminal" evidence="4">
    <location>
        <begin position="33"/>
        <end position="345"/>
    </location>
</feature>
<dbReference type="Proteomes" id="UP000480178">
    <property type="component" value="Chromosome"/>
</dbReference>
<evidence type="ECO:0000256" key="3">
    <source>
        <dbReference type="ARBA" id="ARBA00022801"/>
    </source>
</evidence>
<name>A0A6C0GX87_9BACT</name>
<dbReference type="KEGG" id="rhoz:GXP67_13870"/>
<dbReference type="AlphaFoldDB" id="A0A6C0GX87"/>